<feature type="domain" description="Mg chelatase-related protein C-terminal" evidence="2">
    <location>
        <begin position="468"/>
        <end position="552"/>
    </location>
</feature>
<evidence type="ECO:0000313" key="4">
    <source>
        <dbReference type="Proteomes" id="UP001220478"/>
    </source>
</evidence>
<dbReference type="InterPro" id="IPR020568">
    <property type="entry name" value="Ribosomal_Su5_D2-typ_SF"/>
</dbReference>
<accession>A0ABY8C4A8</accession>
<keyword evidence="4" id="KW-1185">Reference proteome</keyword>
<dbReference type="InterPro" id="IPR014721">
    <property type="entry name" value="Ribsml_uS5_D2-typ_fold_subgr"/>
</dbReference>
<name>A0ABY8C4A8_9FIRM</name>
<organism evidence="3 4">
    <name type="scientific">Amygdalobacter indicium</name>
    <dbReference type="NCBI Taxonomy" id="3029272"/>
    <lineage>
        <taxon>Bacteria</taxon>
        <taxon>Bacillati</taxon>
        <taxon>Bacillota</taxon>
        <taxon>Clostridia</taxon>
        <taxon>Eubacteriales</taxon>
        <taxon>Oscillospiraceae</taxon>
        <taxon>Amygdalobacter</taxon>
    </lineage>
</organism>
<dbReference type="Pfam" id="PF13335">
    <property type="entry name" value="Mg_chelatase_C"/>
    <property type="match status" value="1"/>
</dbReference>
<dbReference type="Proteomes" id="UP001220478">
    <property type="component" value="Chromosome"/>
</dbReference>
<dbReference type="EMBL" id="CP118868">
    <property type="protein sequence ID" value="WEG35515.1"/>
    <property type="molecule type" value="Genomic_DNA"/>
</dbReference>
<dbReference type="Pfam" id="PF13541">
    <property type="entry name" value="ChlI"/>
    <property type="match status" value="1"/>
</dbReference>
<dbReference type="InterPro" id="IPR000523">
    <property type="entry name" value="Mg_chelatse_chII-like_cat_dom"/>
</dbReference>
<evidence type="ECO:0000313" key="3">
    <source>
        <dbReference type="EMBL" id="WEG35515.1"/>
    </source>
</evidence>
<sequence length="572" mass="65297">MGQSQHVNIFSLFRNHQQELQLCNISVCLSGGINDFRIIGGADSTVKEARLRVKFAIRAADFRFPSGKIIVNLSPVAQLKQGSTFDLPIALAILAASKQIELPSVCLSYGELSLSGQVNDTGDLLSYRQYEADKQQIKIILDYIYKLADFPKIKCYLPADMKEEYWQNIKNCDYFSISQLKDLHNLSAVIANNGNNASLARSSINLPDYQQEEIDSRQRSMLLSLERQAQIALDNYVELKNMDFSKRSLHIALAGGHPLLFIGSNGSGKTELLHSAVYFLENELKQVWQTYNRELRDLEQILLDVGCLSLPGQLWNGQRQSGKLLKFKSGLLFLSELNKFRSKSLLCLEEFWQRNLTYTGDNNFTDTSAVPSDVHLQPFCQLLCDMNPCPCGNLFEPWLAACHCSEYRVKQFNQHIGGALWDRLSMICLVRREELPVLNILPPNSLAEAVDDKTALNKSKHDKILLAEKMRDNIQKCRNFQRERNYSLCHRYCLNAQLNLAELSKIQVLTTEMQDFINTMHYARHLSFRRLLYLRALALTLADFQGRECNIQNFIEAAAYIEIPEEIQRECA</sequence>
<protein>
    <submittedName>
        <fullName evidence="3">Magnesium chelatase domain-containing protein</fullName>
    </submittedName>
</protein>
<reference evidence="3 4" key="1">
    <citation type="submission" date="2023-02" db="EMBL/GenBank/DDBJ databases">
        <title>Novel Oscillospiraceae bacterial genomes.</title>
        <authorList>
            <person name="Srinivasan S."/>
            <person name="Austin M.N."/>
            <person name="Fiedler T.L."/>
            <person name="Strenk S.M."/>
            <person name="Agnew K.J."/>
            <person name="Nagana Gowda G.A."/>
            <person name="Raftery D."/>
            <person name="Beamer M.A."/>
            <person name="Achilles S.L."/>
            <person name="Wiesenfeld H.C."/>
            <person name="Fredricks D.N."/>
            <person name="Hillier S.L."/>
        </authorList>
    </citation>
    <scope>NUCLEOTIDE SEQUENCE [LARGE SCALE GENOMIC DNA]</scope>
    <source>
        <strain evidence="3 4">CHIC02 1186E3-8</strain>
    </source>
</reference>
<dbReference type="SUPFAM" id="SSF52540">
    <property type="entry name" value="P-loop containing nucleoside triphosphate hydrolases"/>
    <property type="match status" value="1"/>
</dbReference>
<evidence type="ECO:0000259" key="2">
    <source>
        <dbReference type="Pfam" id="PF13335"/>
    </source>
</evidence>
<dbReference type="InterPro" id="IPR027417">
    <property type="entry name" value="P-loop_NTPase"/>
</dbReference>
<feature type="domain" description="Magnesium chelatase ChlI-like catalytic" evidence="1">
    <location>
        <begin position="243"/>
        <end position="277"/>
    </location>
</feature>
<dbReference type="Gene3D" id="3.40.50.300">
    <property type="entry name" value="P-loop containing nucleotide triphosphate hydrolases"/>
    <property type="match status" value="1"/>
</dbReference>
<gene>
    <name evidence="3" type="ORF">PYS61_06215</name>
</gene>
<dbReference type="Pfam" id="PF01078">
    <property type="entry name" value="Mg_chelatase"/>
    <property type="match status" value="2"/>
</dbReference>
<evidence type="ECO:0000259" key="1">
    <source>
        <dbReference type="Pfam" id="PF01078"/>
    </source>
</evidence>
<feature type="domain" description="Magnesium chelatase ChlI-like catalytic" evidence="1">
    <location>
        <begin position="320"/>
        <end position="433"/>
    </location>
</feature>
<dbReference type="SUPFAM" id="SSF54211">
    <property type="entry name" value="Ribosomal protein S5 domain 2-like"/>
    <property type="match status" value="1"/>
</dbReference>
<dbReference type="Gene3D" id="3.30.230.10">
    <property type="match status" value="1"/>
</dbReference>
<proteinExistence type="predicted"/>
<dbReference type="InterPro" id="IPR025158">
    <property type="entry name" value="Mg_chelat-rel_C"/>
</dbReference>
<dbReference type="RefSeq" id="WP_315567999.1">
    <property type="nucleotide sequence ID" value="NZ_CP118866.1"/>
</dbReference>